<dbReference type="AlphaFoldDB" id="A0AA36I8I1"/>
<gene>
    <name evidence="13" type="ORF">EVOR1521_LOCUS10264</name>
</gene>
<feature type="compositionally biased region" description="Basic and acidic residues" evidence="9">
    <location>
        <begin position="39"/>
        <end position="60"/>
    </location>
</feature>
<evidence type="ECO:0000256" key="9">
    <source>
        <dbReference type="SAM" id="MobiDB-lite"/>
    </source>
</evidence>
<feature type="non-terminal residue" evidence="13">
    <location>
        <position position="1232"/>
    </location>
</feature>
<evidence type="ECO:0000256" key="2">
    <source>
        <dbReference type="ARBA" id="ARBA00007577"/>
    </source>
</evidence>
<feature type="domain" description="ABC transporter" evidence="11">
    <location>
        <begin position="434"/>
        <end position="674"/>
    </location>
</feature>
<feature type="transmembrane region" description="Helical" evidence="10">
    <location>
        <begin position="785"/>
        <end position="811"/>
    </location>
</feature>
<keyword evidence="6" id="KW-0067">ATP-binding</keyword>
<feature type="domain" description="ABC transporter" evidence="11">
    <location>
        <begin position="1067"/>
        <end position="1232"/>
    </location>
</feature>
<dbReference type="PANTHER" id="PTHR43394">
    <property type="entry name" value="ATP-DEPENDENT PERMEASE MDL1, MITOCHONDRIAL"/>
    <property type="match status" value="1"/>
</dbReference>
<evidence type="ECO:0000256" key="8">
    <source>
        <dbReference type="ARBA" id="ARBA00023136"/>
    </source>
</evidence>
<name>A0AA36I8I1_9DINO</name>
<feature type="transmembrane region" description="Helical" evidence="10">
    <location>
        <begin position="970"/>
        <end position="994"/>
    </location>
</feature>
<evidence type="ECO:0000259" key="11">
    <source>
        <dbReference type="PROSITE" id="PS50893"/>
    </source>
</evidence>
<dbReference type="PROSITE" id="PS50893">
    <property type="entry name" value="ABC_TRANSPORTER_2"/>
    <property type="match status" value="2"/>
</dbReference>
<dbReference type="GO" id="GO:0016887">
    <property type="term" value="F:ATP hydrolysis activity"/>
    <property type="evidence" value="ECO:0007669"/>
    <property type="project" value="InterPro"/>
</dbReference>
<evidence type="ECO:0000256" key="1">
    <source>
        <dbReference type="ARBA" id="ARBA00004141"/>
    </source>
</evidence>
<dbReference type="InterPro" id="IPR027417">
    <property type="entry name" value="P-loop_NTPase"/>
</dbReference>
<dbReference type="FunFam" id="3.40.50.300:FF:000836">
    <property type="entry name" value="ABC transporter B family member 25"/>
    <property type="match status" value="1"/>
</dbReference>
<dbReference type="PROSITE" id="PS50929">
    <property type="entry name" value="ABC_TM1F"/>
    <property type="match status" value="2"/>
</dbReference>
<comment type="subcellular location">
    <subcellularLocation>
        <location evidence="1">Membrane</location>
        <topology evidence="1">Multi-pass membrane protein</topology>
    </subcellularLocation>
</comment>
<feature type="region of interest" description="Disordered" evidence="9">
    <location>
        <begin position="1"/>
        <end position="60"/>
    </location>
</feature>
<feature type="region of interest" description="Disordered" evidence="9">
    <location>
        <begin position="683"/>
        <end position="712"/>
    </location>
</feature>
<keyword evidence="5" id="KW-0547">Nucleotide-binding</keyword>
<comment type="caution">
    <text evidence="13">The sequence shown here is derived from an EMBL/GenBank/DDBJ whole genome shotgun (WGS) entry which is preliminary data.</text>
</comment>
<feature type="domain" description="ABC transmembrane type-1" evidence="12">
    <location>
        <begin position="747"/>
        <end position="1030"/>
    </location>
</feature>
<feature type="transmembrane region" description="Helical" evidence="10">
    <location>
        <begin position="256"/>
        <end position="277"/>
    </location>
</feature>
<dbReference type="Gene3D" id="1.20.1560.10">
    <property type="entry name" value="ABC transporter type 1, transmembrane domain"/>
    <property type="match status" value="1"/>
</dbReference>
<keyword evidence="8 10" id="KW-0472">Membrane</keyword>
<feature type="transmembrane region" description="Helical" evidence="10">
    <location>
        <begin position="1006"/>
        <end position="1029"/>
    </location>
</feature>
<evidence type="ECO:0000256" key="5">
    <source>
        <dbReference type="ARBA" id="ARBA00022741"/>
    </source>
</evidence>
<evidence type="ECO:0000256" key="10">
    <source>
        <dbReference type="SAM" id="Phobius"/>
    </source>
</evidence>
<dbReference type="SUPFAM" id="SSF52540">
    <property type="entry name" value="P-loop containing nucleoside triphosphate hydrolases"/>
    <property type="match status" value="2"/>
</dbReference>
<dbReference type="GO" id="GO:0005743">
    <property type="term" value="C:mitochondrial inner membrane"/>
    <property type="evidence" value="ECO:0007669"/>
    <property type="project" value="TreeGrafter"/>
</dbReference>
<dbReference type="InterPro" id="IPR011527">
    <property type="entry name" value="ABC1_TM_dom"/>
</dbReference>
<dbReference type="InterPro" id="IPR017871">
    <property type="entry name" value="ABC_transporter-like_CS"/>
</dbReference>
<feature type="transmembrane region" description="Helical" evidence="10">
    <location>
        <begin position="230"/>
        <end position="250"/>
    </location>
</feature>
<comment type="similarity">
    <text evidence="2">Belongs to the ABC transporter superfamily. ABCB family. Multidrug resistance exporter (TC 3.A.1.201) subfamily.</text>
</comment>
<dbReference type="CDD" id="cd18577">
    <property type="entry name" value="ABC_6TM_Pgp_ABCB1_D1_like"/>
    <property type="match status" value="1"/>
</dbReference>
<evidence type="ECO:0000256" key="6">
    <source>
        <dbReference type="ARBA" id="ARBA00022840"/>
    </source>
</evidence>
<feature type="transmembrane region" description="Helical" evidence="10">
    <location>
        <begin position="340"/>
        <end position="362"/>
    </location>
</feature>
<dbReference type="Proteomes" id="UP001178507">
    <property type="component" value="Unassembled WGS sequence"/>
</dbReference>
<dbReference type="InterPro" id="IPR036640">
    <property type="entry name" value="ABC1_TM_sf"/>
</dbReference>
<feature type="transmembrane region" description="Helical" evidence="10">
    <location>
        <begin position="738"/>
        <end position="765"/>
    </location>
</feature>
<evidence type="ECO:0000256" key="7">
    <source>
        <dbReference type="ARBA" id="ARBA00022989"/>
    </source>
</evidence>
<dbReference type="SUPFAM" id="SSF90123">
    <property type="entry name" value="ABC transporter transmembrane region"/>
    <property type="match status" value="2"/>
</dbReference>
<keyword evidence="4 10" id="KW-0812">Transmembrane</keyword>
<accession>A0AA36I8I1</accession>
<dbReference type="GO" id="GO:0090374">
    <property type="term" value="P:oligopeptide export from mitochondrion"/>
    <property type="evidence" value="ECO:0007669"/>
    <property type="project" value="TreeGrafter"/>
</dbReference>
<evidence type="ECO:0000313" key="14">
    <source>
        <dbReference type="Proteomes" id="UP001178507"/>
    </source>
</evidence>
<dbReference type="Pfam" id="PF00664">
    <property type="entry name" value="ABC_membrane"/>
    <property type="match status" value="2"/>
</dbReference>
<proteinExistence type="inferred from homology"/>
<keyword evidence="7 10" id="KW-1133">Transmembrane helix</keyword>
<dbReference type="PANTHER" id="PTHR43394:SF27">
    <property type="entry name" value="ATP-DEPENDENT TRANSLOCASE ABCB1-LIKE"/>
    <property type="match status" value="1"/>
</dbReference>
<feature type="domain" description="ABC transmembrane type-1" evidence="12">
    <location>
        <begin position="85"/>
        <end position="399"/>
    </location>
</feature>
<dbReference type="Pfam" id="PF00005">
    <property type="entry name" value="ABC_tran"/>
    <property type="match status" value="2"/>
</dbReference>
<evidence type="ECO:0000256" key="4">
    <source>
        <dbReference type="ARBA" id="ARBA00022692"/>
    </source>
</evidence>
<dbReference type="Gene3D" id="3.40.50.300">
    <property type="entry name" value="P-loop containing nucleotide triphosphate hydrolases"/>
    <property type="match status" value="2"/>
</dbReference>
<keyword evidence="14" id="KW-1185">Reference proteome</keyword>
<dbReference type="InterPro" id="IPR039421">
    <property type="entry name" value="Type_1_exporter"/>
</dbReference>
<evidence type="ECO:0000259" key="12">
    <source>
        <dbReference type="PROSITE" id="PS50929"/>
    </source>
</evidence>
<dbReference type="GO" id="GO:0015421">
    <property type="term" value="F:ABC-type oligopeptide transporter activity"/>
    <property type="evidence" value="ECO:0007669"/>
    <property type="project" value="TreeGrafter"/>
</dbReference>
<dbReference type="InterPro" id="IPR003593">
    <property type="entry name" value="AAA+_ATPase"/>
</dbReference>
<dbReference type="InterPro" id="IPR003439">
    <property type="entry name" value="ABC_transporter-like_ATP-bd"/>
</dbReference>
<dbReference type="EMBL" id="CAUJNA010000972">
    <property type="protein sequence ID" value="CAJ1383037.1"/>
    <property type="molecule type" value="Genomic_DNA"/>
</dbReference>
<evidence type="ECO:0000256" key="3">
    <source>
        <dbReference type="ARBA" id="ARBA00022448"/>
    </source>
</evidence>
<protein>
    <submittedName>
        <fullName evidence="13">Uncharacterized protein</fullName>
    </submittedName>
</protein>
<sequence>MSDTKLVVVGATEQPPPSSPISPQTGKSAKEDEILEAAPVKEETESEKKKREAKEKEDALKEWGGKAPLRKLLSLSSCGEKCALALGMLGALGHGAGQPLMCLMFGELIDGLGSTMFTDVSSIPANVTAAELAEFQAAFLEQGNQAMMENVGRIAVQFVAIGFGVLAAASLQGFGFPYFTDSQVAKMRPLYFDVMLHRDVAWFDTHAVGSLPGEMASDLDVFAEGFGNQLGMAFMSMSGLIVGLIVGFYLSWQIALAMLVTLPLMALGAVLMSTAVLDAMKEVQGPYARAAALADEVLFAIRTVVAFGGEAREIQRYSAAADEARKGGFKNRVKTGMGMGYIWLIYFAAMALAFWVAMTLMYDGNQDLTAGKVMSAFTCVLTVGFMIGSIGPGITGVVASQAALARFFYLVKHESEIQRRVHDDRRPASTIESLQLENVAFSYPARPDIQVLSGVSLTIRKGQKVAFVGESGSGKSTIMALLERFYDPQQGAVLVNGVDLRTINIQSYRKQIGYVGQEPVLFATSVRANIMQGCVDASDDDFQKAARNAQLDFVKSLPQDFDTYVGSGGSQFSGGQKQRIAIARALLKKPSVLFLDEATSALDSNSEKMIQQTIDDLGKASELGGMTIVSIAHRLSTVQNSDVIYVLKSGEVVEQGSHSALTAKEGGVYQALAAAQGAVLKRQDSGQAETEEKAPELQTGPSTAQAVAEEDKEDAREKEIMKTYKVPTARLLSFSRSVWCFFAPGFLAALVSGACFPILGAYILTDAIVALMNPDKEVMKEKSEMAAIWFVVFGAIKCLASTIQFASFGIIAEVTTREARVAMLTNVFRQDIGFHDNPENTAGKLVAALKIHAYRISRLLVSFGDQGDALCSVLVGLVMAFVACWQMALAMLGAIPIFAIAQGMQMAVMMGAQKEENGAMKRASQVLSDALLNSRTVQASGNEKDVLKLYSDIVGKLSEKLFRSSVAKGFGFGLSSAVVFWIMSGGFYIMGLLIKDGQATFETGNQAFMGILYGAMGAGMAASLTGNLAKAKVAAHDLFQIIDTQSLINGLEPVGSALQEGHTVGRIEFQAVKFAYPFRPDVQVLKEVSFVLQAGMSAGLVGPSGGGKSTVMAMIQRFYDPSSGAVLIGSNRQPLRDLNIRWWRKQVGFVGQEPILFNASVLENVMYGLEQGEQVSPEHLENCKKMANLNFIDNSKAQGWETQVGPRGSRLSGGQKQRVAICRALVRNPPIL</sequence>
<evidence type="ECO:0000313" key="13">
    <source>
        <dbReference type="EMBL" id="CAJ1383037.1"/>
    </source>
</evidence>
<feature type="transmembrane region" description="Helical" evidence="10">
    <location>
        <begin position="374"/>
        <end position="399"/>
    </location>
</feature>
<keyword evidence="3" id="KW-0813">Transport</keyword>
<dbReference type="GO" id="GO:0005524">
    <property type="term" value="F:ATP binding"/>
    <property type="evidence" value="ECO:0007669"/>
    <property type="project" value="UniProtKB-KW"/>
</dbReference>
<dbReference type="PROSITE" id="PS00211">
    <property type="entry name" value="ABC_TRANSPORTER_1"/>
    <property type="match status" value="2"/>
</dbReference>
<reference evidence="13" key="1">
    <citation type="submission" date="2023-08" db="EMBL/GenBank/DDBJ databases">
        <authorList>
            <person name="Chen Y."/>
            <person name="Shah S."/>
            <person name="Dougan E. K."/>
            <person name="Thang M."/>
            <person name="Chan C."/>
        </authorList>
    </citation>
    <scope>NUCLEOTIDE SEQUENCE</scope>
</reference>
<organism evidence="13 14">
    <name type="scientific">Effrenium voratum</name>
    <dbReference type="NCBI Taxonomy" id="2562239"/>
    <lineage>
        <taxon>Eukaryota</taxon>
        <taxon>Sar</taxon>
        <taxon>Alveolata</taxon>
        <taxon>Dinophyceae</taxon>
        <taxon>Suessiales</taxon>
        <taxon>Symbiodiniaceae</taxon>
        <taxon>Effrenium</taxon>
    </lineage>
</organism>
<feature type="transmembrane region" description="Helical" evidence="10">
    <location>
        <begin position="154"/>
        <end position="179"/>
    </location>
</feature>
<dbReference type="SMART" id="SM00382">
    <property type="entry name" value="AAA"/>
    <property type="match status" value="2"/>
</dbReference>
<dbReference type="CDD" id="cd18578">
    <property type="entry name" value="ABC_6TM_Pgp_ABCB1_D2_like"/>
    <property type="match status" value="1"/>
</dbReference>